<organism evidence="7 8">
    <name type="scientific">Solidesulfovibrio carbinolicus</name>
    <dbReference type="NCBI Taxonomy" id="296842"/>
    <lineage>
        <taxon>Bacteria</taxon>
        <taxon>Pseudomonadati</taxon>
        <taxon>Thermodesulfobacteriota</taxon>
        <taxon>Desulfovibrionia</taxon>
        <taxon>Desulfovibrionales</taxon>
        <taxon>Desulfovibrionaceae</taxon>
        <taxon>Solidesulfovibrio</taxon>
    </lineage>
</organism>
<keyword evidence="7" id="KW-0808">Transferase</keyword>
<evidence type="ECO:0000256" key="3">
    <source>
        <dbReference type="ARBA" id="ARBA00022833"/>
    </source>
</evidence>
<keyword evidence="4" id="KW-0460">Magnesium</keyword>
<name>A0A4P6HXL9_9BACT</name>
<evidence type="ECO:0000256" key="5">
    <source>
        <dbReference type="ARBA" id="ARBA00038887"/>
    </source>
</evidence>
<dbReference type="InterPro" id="IPR043129">
    <property type="entry name" value="ATPase_NBD"/>
</dbReference>
<dbReference type="EMBL" id="CP026538">
    <property type="protein sequence ID" value="QAZ66009.1"/>
    <property type="molecule type" value="Genomic_DNA"/>
</dbReference>
<dbReference type="KEGG" id="dcb:C3Y92_01630"/>
<evidence type="ECO:0000256" key="6">
    <source>
        <dbReference type="ARBA" id="ARBA00048451"/>
    </source>
</evidence>
<keyword evidence="2" id="KW-0479">Metal-binding</keyword>
<evidence type="ECO:0000313" key="8">
    <source>
        <dbReference type="Proteomes" id="UP000293296"/>
    </source>
</evidence>
<dbReference type="RefSeq" id="WP_129348872.1">
    <property type="nucleotide sequence ID" value="NZ_CP026538.1"/>
</dbReference>
<dbReference type="Gene3D" id="3.30.420.40">
    <property type="match status" value="2"/>
</dbReference>
<evidence type="ECO:0000256" key="2">
    <source>
        <dbReference type="ARBA" id="ARBA00022723"/>
    </source>
</evidence>
<keyword evidence="7" id="KW-0418">Kinase</keyword>
<dbReference type="CDD" id="cd24067">
    <property type="entry name" value="ASKHA_NBD_ROK_BsFRK-like"/>
    <property type="match status" value="1"/>
</dbReference>
<dbReference type="EC" id="2.7.1.4" evidence="5"/>
<dbReference type="SUPFAM" id="SSF53067">
    <property type="entry name" value="Actin-like ATPase domain"/>
    <property type="match status" value="1"/>
</dbReference>
<sequence length="320" mass="33198">MREKAFWGAVEAGGTKFVCAVGTGLDDIRRPENRAVFPTGDDPVATLAAVAGWLKAREAQGGAPLAALGVASFGPVCLDKALPDYGRVMTTPKPGWSGFDLVGALGRAFPGRPVGFDTDVNGAALGEREWGAARGLDDFLYVTIGTGIGVGGMAGGRLLHGLTHPEMGHMGLRRLAGDAFPGVCPFHGDCWEGLCSGPAMAARTGTAAEDLPADHPAWEHEAAYVAEALATVTYALSPRRVILGGSVPKGGRLGEEGFFAKVRERFVATLGGYLPDERLTARMAEYIVPPDLGALAGVAGAWCLAVIASDGREGKTRSKP</sequence>
<accession>A0A4P6HXL9</accession>
<reference evidence="7 8" key="1">
    <citation type="submission" date="2018-02" db="EMBL/GenBank/DDBJ databases">
        <title>Genome sequence of Desulfovibrio carbinolicus DSM 3852.</title>
        <authorList>
            <person name="Wilbanks E."/>
            <person name="Skennerton C.T."/>
            <person name="Orphan V.J."/>
        </authorList>
    </citation>
    <scope>NUCLEOTIDE SEQUENCE [LARGE SCALE GENOMIC DNA]</scope>
    <source>
        <strain evidence="7 8">DSM 3852</strain>
    </source>
</reference>
<dbReference type="Proteomes" id="UP000293296">
    <property type="component" value="Chromosome"/>
</dbReference>
<dbReference type="Pfam" id="PF00480">
    <property type="entry name" value="ROK"/>
    <property type="match status" value="1"/>
</dbReference>
<evidence type="ECO:0000256" key="1">
    <source>
        <dbReference type="ARBA" id="ARBA00001946"/>
    </source>
</evidence>
<dbReference type="PANTHER" id="PTHR42742:SF3">
    <property type="entry name" value="FRUCTOKINASE"/>
    <property type="match status" value="1"/>
</dbReference>
<keyword evidence="8" id="KW-1185">Reference proteome</keyword>
<dbReference type="OrthoDB" id="9783435at2"/>
<comment type="cofactor">
    <cofactor evidence="1">
        <name>Mg(2+)</name>
        <dbReference type="ChEBI" id="CHEBI:18420"/>
    </cofactor>
</comment>
<evidence type="ECO:0000256" key="4">
    <source>
        <dbReference type="ARBA" id="ARBA00022842"/>
    </source>
</evidence>
<dbReference type="GO" id="GO:0046872">
    <property type="term" value="F:metal ion binding"/>
    <property type="evidence" value="ECO:0007669"/>
    <property type="project" value="UniProtKB-KW"/>
</dbReference>
<dbReference type="PANTHER" id="PTHR42742">
    <property type="entry name" value="TRANSCRIPTIONAL REPRESSOR MPRA"/>
    <property type="match status" value="1"/>
</dbReference>
<keyword evidence="3" id="KW-0862">Zinc</keyword>
<dbReference type="InterPro" id="IPR000600">
    <property type="entry name" value="ROK"/>
</dbReference>
<dbReference type="GO" id="GO:0008865">
    <property type="term" value="F:fructokinase activity"/>
    <property type="evidence" value="ECO:0007669"/>
    <property type="project" value="UniProtKB-EC"/>
</dbReference>
<gene>
    <name evidence="7" type="ORF">C3Y92_01630</name>
</gene>
<protein>
    <recommendedName>
        <fullName evidence="5">fructokinase</fullName>
        <ecNumber evidence="5">2.7.1.4</ecNumber>
    </recommendedName>
</protein>
<comment type="catalytic activity">
    <reaction evidence="6">
        <text>D-fructose + ATP = D-fructose 6-phosphate + ADP + H(+)</text>
        <dbReference type="Rhea" id="RHEA:16125"/>
        <dbReference type="ChEBI" id="CHEBI:15378"/>
        <dbReference type="ChEBI" id="CHEBI:30616"/>
        <dbReference type="ChEBI" id="CHEBI:37721"/>
        <dbReference type="ChEBI" id="CHEBI:61527"/>
        <dbReference type="ChEBI" id="CHEBI:456216"/>
        <dbReference type="EC" id="2.7.1.4"/>
    </reaction>
</comment>
<proteinExistence type="predicted"/>
<dbReference type="InterPro" id="IPR051804">
    <property type="entry name" value="Carb_Metab_Reg_Kinase/Isom"/>
</dbReference>
<evidence type="ECO:0000313" key="7">
    <source>
        <dbReference type="EMBL" id="QAZ66009.1"/>
    </source>
</evidence>
<dbReference type="AlphaFoldDB" id="A0A4P6HXL9"/>